<dbReference type="Proteomes" id="UP000028725">
    <property type="component" value="Unassembled WGS sequence"/>
</dbReference>
<dbReference type="OrthoDB" id="5499068at2"/>
<dbReference type="AlphaFoldDB" id="A0A085W3P1"/>
<reference evidence="1 2" key="1">
    <citation type="submission" date="2014-04" db="EMBL/GenBank/DDBJ databases">
        <title>Genome assembly of Hyalangium minutum DSM 14724.</title>
        <authorList>
            <person name="Sharma G."/>
            <person name="Subramanian S."/>
        </authorList>
    </citation>
    <scope>NUCLEOTIDE SEQUENCE [LARGE SCALE GENOMIC DNA]</scope>
    <source>
        <strain evidence="1 2">DSM 14724</strain>
    </source>
</reference>
<dbReference type="EMBL" id="JMCB01000022">
    <property type="protein sequence ID" value="KFE62304.1"/>
    <property type="molecule type" value="Genomic_DNA"/>
</dbReference>
<name>A0A085W3P1_9BACT</name>
<comment type="caution">
    <text evidence="1">The sequence shown here is derived from an EMBL/GenBank/DDBJ whole genome shotgun (WGS) entry which is preliminary data.</text>
</comment>
<evidence type="ECO:0000313" key="2">
    <source>
        <dbReference type="Proteomes" id="UP000028725"/>
    </source>
</evidence>
<organism evidence="1 2">
    <name type="scientific">Hyalangium minutum</name>
    <dbReference type="NCBI Taxonomy" id="394096"/>
    <lineage>
        <taxon>Bacteria</taxon>
        <taxon>Pseudomonadati</taxon>
        <taxon>Myxococcota</taxon>
        <taxon>Myxococcia</taxon>
        <taxon>Myxococcales</taxon>
        <taxon>Cystobacterineae</taxon>
        <taxon>Archangiaceae</taxon>
        <taxon>Hyalangium</taxon>
    </lineage>
</organism>
<keyword evidence="2" id="KW-1185">Reference proteome</keyword>
<proteinExistence type="predicted"/>
<gene>
    <name evidence="1" type="ORF">DB31_4014</name>
</gene>
<dbReference type="STRING" id="394096.DB31_4014"/>
<evidence type="ECO:0000313" key="1">
    <source>
        <dbReference type="EMBL" id="KFE62304.1"/>
    </source>
</evidence>
<dbReference type="RefSeq" id="WP_044197415.1">
    <property type="nucleotide sequence ID" value="NZ_JMCB01000022.1"/>
</dbReference>
<dbReference type="PATRIC" id="fig|394096.3.peg.7749"/>
<accession>A0A085W3P1</accession>
<protein>
    <submittedName>
        <fullName evidence="1">Uncharacterized protein</fullName>
    </submittedName>
</protein>
<sequence>MHLLADGFFARHPELSLAALGASANEAALELKPAGVPVRFLPAEHHAAVVRQYRELNQLAFGSIGVPNWVLSDLYLLPGVIGLLRCPARMLEDAARQRLGLSDEALAIGAAYYAAPSVVPGLFIGVSLLSFVRGIRAGSWVKMLTLRMLRAKRMRGVAQWNNPSLRVHTRLGPLRLVGSVPGEHEYADRSFLYETELMDEVRQVAAMERKLVLPPTLRVPVDDTAALGALLRRAEEGEVLHLVPPGVEAGRILVHEGPLREGSGPGL</sequence>